<evidence type="ECO:0000313" key="7">
    <source>
        <dbReference type="Proteomes" id="UP000030004"/>
    </source>
</evidence>
<dbReference type="SUPFAM" id="SSF111331">
    <property type="entry name" value="NAD kinase/diacylglycerol kinase-like"/>
    <property type="match status" value="1"/>
</dbReference>
<evidence type="ECO:0000259" key="5">
    <source>
        <dbReference type="PROSITE" id="PS50146"/>
    </source>
</evidence>
<accession>A0A0A0EC25</accession>
<sequence>MAIVANPGSGRRDPGLFDQICDAVDRHGAQASLHVVKDGRSLTDVAREALEDDIDILAVGGGDGSIAGVTSVLFERQQQGHDVPPLGIIPLGTFNYVARSLNIPQDDPDAAARTLAQAPVRPLSIGEVNGHVFLNNASLGAYPAILDQREGIYRKWGRSRIAAYWSVLRALMTLGSPLSMKITVDGEPRRAKSPLAFVANSAYQIEEFDLPGADKVREGQFALYVAPDTGRYGLILRALRLAGRAARPGRDMELIHGREVKIETRQKKRLVARDGEKSEMKSPFCFTLHKDVLRVIAPETDQDPS</sequence>
<dbReference type="InterPro" id="IPR016064">
    <property type="entry name" value="NAD/diacylglycerol_kinase_sf"/>
</dbReference>
<evidence type="ECO:0000256" key="1">
    <source>
        <dbReference type="ARBA" id="ARBA00022679"/>
    </source>
</evidence>
<dbReference type="AlphaFoldDB" id="A0A0A0EC25"/>
<keyword evidence="4" id="KW-0067">ATP-binding</keyword>
<keyword evidence="1" id="KW-0808">Transferase</keyword>
<dbReference type="eggNOG" id="COG1597">
    <property type="taxonomic scope" value="Bacteria"/>
</dbReference>
<evidence type="ECO:0000256" key="2">
    <source>
        <dbReference type="ARBA" id="ARBA00022741"/>
    </source>
</evidence>
<evidence type="ECO:0000313" key="6">
    <source>
        <dbReference type="EMBL" id="KGM47673.1"/>
    </source>
</evidence>
<dbReference type="GO" id="GO:0005524">
    <property type="term" value="F:ATP binding"/>
    <property type="evidence" value="ECO:0007669"/>
    <property type="project" value="UniProtKB-KW"/>
</dbReference>
<dbReference type="InterPro" id="IPR050187">
    <property type="entry name" value="Lipid_Phosphate_FormReg"/>
</dbReference>
<gene>
    <name evidence="6" type="ORF">ATO9_16510</name>
</gene>
<evidence type="ECO:0000256" key="3">
    <source>
        <dbReference type="ARBA" id="ARBA00022777"/>
    </source>
</evidence>
<organism evidence="6 7">
    <name type="scientific">Pseudooceanicola atlanticus</name>
    <dbReference type="NCBI Taxonomy" id="1461694"/>
    <lineage>
        <taxon>Bacteria</taxon>
        <taxon>Pseudomonadati</taxon>
        <taxon>Pseudomonadota</taxon>
        <taxon>Alphaproteobacteria</taxon>
        <taxon>Rhodobacterales</taxon>
        <taxon>Paracoccaceae</taxon>
        <taxon>Pseudooceanicola</taxon>
    </lineage>
</organism>
<comment type="caution">
    <text evidence="6">The sequence shown here is derived from an EMBL/GenBank/DDBJ whole genome shotgun (WGS) entry which is preliminary data.</text>
</comment>
<dbReference type="Pfam" id="PF00781">
    <property type="entry name" value="DAGK_cat"/>
    <property type="match status" value="1"/>
</dbReference>
<name>A0A0A0EC25_9RHOB</name>
<keyword evidence="7" id="KW-1185">Reference proteome</keyword>
<dbReference type="PANTHER" id="PTHR12358:SF54">
    <property type="entry name" value="SPHINGOSINE KINASE RELATED PROTEIN"/>
    <property type="match status" value="1"/>
</dbReference>
<dbReference type="PROSITE" id="PS50146">
    <property type="entry name" value="DAGK"/>
    <property type="match status" value="1"/>
</dbReference>
<dbReference type="InterPro" id="IPR001206">
    <property type="entry name" value="Diacylglycerol_kinase_cat_dom"/>
</dbReference>
<keyword evidence="2" id="KW-0547">Nucleotide-binding</keyword>
<proteinExistence type="predicted"/>
<evidence type="ECO:0000256" key="4">
    <source>
        <dbReference type="ARBA" id="ARBA00022840"/>
    </source>
</evidence>
<dbReference type="Gene3D" id="2.60.200.40">
    <property type="match status" value="1"/>
</dbReference>
<dbReference type="STRING" id="1461694.ATO9_16510"/>
<dbReference type="Pfam" id="PF19279">
    <property type="entry name" value="YegS_C"/>
    <property type="match status" value="1"/>
</dbReference>
<dbReference type="Gene3D" id="3.40.50.10330">
    <property type="entry name" value="Probable inorganic polyphosphate/atp-NAD kinase, domain 1"/>
    <property type="match status" value="1"/>
</dbReference>
<keyword evidence="3" id="KW-0418">Kinase</keyword>
<dbReference type="Proteomes" id="UP000030004">
    <property type="component" value="Unassembled WGS sequence"/>
</dbReference>
<dbReference type="InterPro" id="IPR017438">
    <property type="entry name" value="ATP-NAD_kinase_N"/>
</dbReference>
<dbReference type="InterPro" id="IPR045540">
    <property type="entry name" value="YegS/DAGK_C"/>
</dbReference>
<reference evidence="6 7" key="1">
    <citation type="journal article" date="2015" name="Antonie Van Leeuwenhoek">
        <title>Pseudooceanicola atlanticus gen. nov. sp. nov., isolated from surface seawater of the Atlantic Ocean and reclassification of Oceanicola batsensis, Oceanicola marinus, Oceanicola nitratireducens, Oceanicola nanhaiensis, Oceanicola antarcticus and Oceanicola flagellatus, as Pseudooceanicola batsensis comb. nov., Pseudooceanicola marinus comb. nov., Pseudooceanicola nitratireducens comb. nov., Pseudooceanicola nanhaiensis comb. nov., Pseudooceanicola antarcticus comb. nov., and Pseudooceanicola flagellatus comb. nov.</title>
        <authorList>
            <person name="Lai Q."/>
            <person name="Li G."/>
            <person name="Liu X."/>
            <person name="Du Y."/>
            <person name="Sun F."/>
            <person name="Shao Z."/>
        </authorList>
    </citation>
    <scope>NUCLEOTIDE SEQUENCE [LARGE SCALE GENOMIC DNA]</scope>
    <source>
        <strain evidence="6 7">22II-s11g</strain>
    </source>
</reference>
<protein>
    <recommendedName>
        <fullName evidence="5">DAGKc domain-containing protein</fullName>
    </recommendedName>
</protein>
<dbReference type="GO" id="GO:0016301">
    <property type="term" value="F:kinase activity"/>
    <property type="evidence" value="ECO:0007669"/>
    <property type="project" value="UniProtKB-KW"/>
</dbReference>
<dbReference type="PANTHER" id="PTHR12358">
    <property type="entry name" value="SPHINGOSINE KINASE"/>
    <property type="match status" value="1"/>
</dbReference>
<dbReference type="EMBL" id="AQQX01000008">
    <property type="protein sequence ID" value="KGM47673.1"/>
    <property type="molecule type" value="Genomic_DNA"/>
</dbReference>
<feature type="domain" description="DAGKc" evidence="5">
    <location>
        <begin position="1"/>
        <end position="131"/>
    </location>
</feature>